<keyword evidence="1" id="KW-0175">Coiled coil</keyword>
<gene>
    <name evidence="2" type="ORF">AW10_01806</name>
</gene>
<evidence type="ECO:0000313" key="2">
    <source>
        <dbReference type="EMBL" id="EXI80476.1"/>
    </source>
</evidence>
<dbReference type="AlphaFoldDB" id="A0A011NYV3"/>
<dbReference type="Gene3D" id="3.40.50.300">
    <property type="entry name" value="P-loop containing nucleotide triphosphate hydrolases"/>
    <property type="match status" value="1"/>
</dbReference>
<dbReference type="SUPFAM" id="SSF52540">
    <property type="entry name" value="P-loop containing nucleoside triphosphate hydrolases"/>
    <property type="match status" value="1"/>
</dbReference>
<organism evidence="2 3">
    <name type="scientific">Candidatus Accumulibacter appositus</name>
    <dbReference type="NCBI Taxonomy" id="1454003"/>
    <lineage>
        <taxon>Bacteria</taxon>
        <taxon>Pseudomonadati</taxon>
        <taxon>Pseudomonadota</taxon>
        <taxon>Betaproteobacteria</taxon>
        <taxon>Candidatus Accumulibacter</taxon>
    </lineage>
</organism>
<evidence type="ECO:0000313" key="3">
    <source>
        <dbReference type="Proteomes" id="UP000021816"/>
    </source>
</evidence>
<evidence type="ECO:0008006" key="4">
    <source>
        <dbReference type="Google" id="ProtNLM"/>
    </source>
</evidence>
<feature type="coiled-coil region" evidence="1">
    <location>
        <begin position="404"/>
        <end position="452"/>
    </location>
</feature>
<reference evidence="2 3" key="1">
    <citation type="submission" date="2014-02" db="EMBL/GenBank/DDBJ databases">
        <title>Expanding our view of genomic diversity in Candidatus Accumulibacter clades.</title>
        <authorList>
            <person name="Skennerton C.T."/>
            <person name="Barr J.J."/>
            <person name="Slater F.R."/>
            <person name="Bond P.L."/>
            <person name="Tyson G.W."/>
        </authorList>
    </citation>
    <scope>NUCLEOTIDE SEQUENCE [LARGE SCALE GENOMIC DNA]</scope>
    <source>
        <strain evidence="3">BA-92</strain>
    </source>
</reference>
<accession>A0A011NYV3</accession>
<evidence type="ECO:0000256" key="1">
    <source>
        <dbReference type="SAM" id="Coils"/>
    </source>
</evidence>
<dbReference type="PATRIC" id="fig|1454003.3.peg.1860"/>
<proteinExistence type="predicted"/>
<comment type="caution">
    <text evidence="2">The sequence shown here is derived from an EMBL/GenBank/DDBJ whole genome shotgun (WGS) entry which is preliminary data.</text>
</comment>
<name>A0A011NYV3_9PROT</name>
<dbReference type="EMBL" id="JEMX01000032">
    <property type="protein sequence ID" value="EXI80476.1"/>
    <property type="molecule type" value="Genomic_DNA"/>
</dbReference>
<sequence length="651" mass="71730">MARESMEWLDAIASRAKVDTNRVESVLAARHIVPTPVLPAPRRMKLLSISFGGAKQGVEDDGPYAFEWQALSEGLWGMMTDRNLRGKSSIIEVVRWLVRGRPSPNLQDDVKSWIYNACLRFDIDGLEHEVRIDCRNGANGTLCRRSSTTAEATVLASFSSDKQFELVMSDFFLHAFSMEGLATWRESNSDEKTGHAVIHGWPALSGAMFIGTNYEVVLGDLPATTGTQARLMQMYLGVPWVSTLASAWAALKLVESGNDREARRHSQGARTRQARVKEIEALLAEKRAALSAQPSDEEIQAELSVLSGRYSETKRREKAMQERLDRETLAERQASAAYLQDRRELQAHKDSMAAGSIFRSLDPTCCPRCDHEIDQARKKQEALSHSCSVCGESISSSEDADALKKGLEASVKASKAAFDKAEKNRKLAEDSLESLQTDLETIQIKSEALTMQLGSFEARKLLSNEIAILEGRLEEASFDPGTDDIADDDAVVLKAIVGETDARSKAVRDNFLEEVSTSLLHFAQRFGMHSLSKAQLRGNANLLLEKGGADTSFSKVTKGERLRLKVATVLAMIQVGERRGVGRHPGLIMIDSPAAQEVAPEDLRELLSGLKTVCEELPHLQIFVAGMTSKAMSDHIPSGRRREAANGGYLW</sequence>
<dbReference type="InterPro" id="IPR027417">
    <property type="entry name" value="P-loop_NTPase"/>
</dbReference>
<dbReference type="STRING" id="1454003.AW10_01806"/>
<dbReference type="Proteomes" id="UP000021816">
    <property type="component" value="Unassembled WGS sequence"/>
</dbReference>
<protein>
    <recommendedName>
        <fullName evidence="4">Large ATP-binding protein</fullName>
    </recommendedName>
</protein>